<evidence type="ECO:0000313" key="3">
    <source>
        <dbReference type="Proteomes" id="UP000593570"/>
    </source>
</evidence>
<comment type="caution">
    <text evidence="2">The sequence shown here is derived from an EMBL/GenBank/DDBJ whole genome shotgun (WGS) entry which is preliminary data.</text>
</comment>
<dbReference type="AlphaFoldDB" id="A0A8H6LET5"/>
<dbReference type="EMBL" id="JACDXP010000012">
    <property type="protein sequence ID" value="KAF6516350.1"/>
    <property type="molecule type" value="Genomic_DNA"/>
</dbReference>
<dbReference type="Proteomes" id="UP000593570">
    <property type="component" value="Unassembled WGS sequence"/>
</dbReference>
<evidence type="ECO:0000256" key="1">
    <source>
        <dbReference type="SAM" id="MobiDB-lite"/>
    </source>
</evidence>
<feature type="compositionally biased region" description="Polar residues" evidence="1">
    <location>
        <begin position="33"/>
        <end position="44"/>
    </location>
</feature>
<gene>
    <name evidence="2" type="ORF">HZS61_003553</name>
</gene>
<protein>
    <submittedName>
        <fullName evidence="2">Uncharacterized protein</fullName>
    </submittedName>
</protein>
<name>A0A8H6LET5_FUSOX</name>
<feature type="region of interest" description="Disordered" evidence="1">
    <location>
        <begin position="23"/>
        <end position="74"/>
    </location>
</feature>
<evidence type="ECO:0000313" key="2">
    <source>
        <dbReference type="EMBL" id="KAF6516350.1"/>
    </source>
</evidence>
<proteinExistence type="predicted"/>
<organism evidence="2 3">
    <name type="scientific">Fusarium oxysporum f. sp. conglutinans</name>
    <dbReference type="NCBI Taxonomy" id="100902"/>
    <lineage>
        <taxon>Eukaryota</taxon>
        <taxon>Fungi</taxon>
        <taxon>Dikarya</taxon>
        <taxon>Ascomycota</taxon>
        <taxon>Pezizomycotina</taxon>
        <taxon>Sordariomycetes</taxon>
        <taxon>Hypocreomycetidae</taxon>
        <taxon>Hypocreales</taxon>
        <taxon>Nectriaceae</taxon>
        <taxon>Fusarium</taxon>
        <taxon>Fusarium oxysporum species complex</taxon>
    </lineage>
</organism>
<reference evidence="2 3" key="1">
    <citation type="journal article" date="2020" name="bioRxiv">
        <title>A chromosome-scale genome assembly for the Fusarium oxysporum strain Fo5176 to establish a model Arabidopsis-fungal pathosystem.</title>
        <authorList>
            <person name="Fokkens L."/>
            <person name="Guo L."/>
            <person name="Dora S."/>
            <person name="Wang B."/>
            <person name="Ye K."/>
            <person name="Sanchez-Rodriguez C."/>
            <person name="Croll D."/>
        </authorList>
    </citation>
    <scope>NUCLEOTIDE SEQUENCE [LARGE SCALE GENOMIC DNA]</scope>
    <source>
        <strain evidence="2 3">Fo5176</strain>
    </source>
</reference>
<accession>A0A8H6LET5</accession>
<sequence length="74" mass="7719">MYPNIAPPPNIDRLLALLERYLTPKGSGLPGGTATQTDVDSAQKGSPDKGEPVKPGTWPTFGETSSSSLPPPKS</sequence>